<dbReference type="InterPro" id="IPR023867">
    <property type="entry name" value="Sulphatase_maturase_rSAM"/>
</dbReference>
<dbReference type="Proteomes" id="UP001235303">
    <property type="component" value="Unassembled WGS sequence"/>
</dbReference>
<dbReference type="RefSeq" id="WP_283754828.1">
    <property type="nucleotide sequence ID" value="NZ_JAQOSP010000105.1"/>
</dbReference>
<dbReference type="SUPFAM" id="SSF102114">
    <property type="entry name" value="Radical SAM enzymes"/>
    <property type="match status" value="1"/>
</dbReference>
<evidence type="ECO:0000256" key="4">
    <source>
        <dbReference type="ARBA" id="ARBA00023014"/>
    </source>
</evidence>
<evidence type="ECO:0000313" key="6">
    <source>
        <dbReference type="EMBL" id="MDJ1171075.1"/>
    </source>
</evidence>
<dbReference type="EMBL" id="JAQOSP010000105">
    <property type="protein sequence ID" value="MDJ1171075.1"/>
    <property type="molecule type" value="Genomic_DNA"/>
</dbReference>
<keyword evidence="1" id="KW-0949">S-adenosyl-L-methionine</keyword>
<dbReference type="NCBIfam" id="TIGR04261">
    <property type="entry name" value="rSAM_GlyRichRpt"/>
    <property type="match status" value="1"/>
</dbReference>
<keyword evidence="7" id="KW-1185">Reference proteome</keyword>
<evidence type="ECO:0000256" key="1">
    <source>
        <dbReference type="ARBA" id="ARBA00022691"/>
    </source>
</evidence>
<dbReference type="SFLD" id="SFLDG01386">
    <property type="entry name" value="main_SPASM_domain-containing"/>
    <property type="match status" value="1"/>
</dbReference>
<reference evidence="6 7" key="1">
    <citation type="submission" date="2023-01" db="EMBL/GenBank/DDBJ databases">
        <title>Novel diversity within Roseofilum (Cyanobacteria; Desertifilaceae) from marine benthic mats with descriptions of four novel species.</title>
        <authorList>
            <person name="Wang Y."/>
            <person name="Berthold D.E."/>
            <person name="Hu J."/>
            <person name="Lefler F.W."/>
            <person name="Laughinghouse H.D. IV."/>
        </authorList>
    </citation>
    <scope>NUCLEOTIDE SEQUENCE [LARGE SCALE GENOMIC DNA]</scope>
    <source>
        <strain evidence="6 7">BLCC-M154</strain>
    </source>
</reference>
<dbReference type="PANTHER" id="PTHR43273:SF8">
    <property type="entry name" value="RADICAL SAM DOMAIN PROTEIN"/>
    <property type="match status" value="1"/>
</dbReference>
<protein>
    <submittedName>
        <fullName evidence="6">GRRM system radical SAM/SPASM domain protein</fullName>
    </submittedName>
</protein>
<keyword evidence="2" id="KW-0479">Metal-binding</keyword>
<dbReference type="SFLD" id="SFLDG01072">
    <property type="entry name" value="dehydrogenase_like"/>
    <property type="match status" value="1"/>
</dbReference>
<dbReference type="InterPro" id="IPR013785">
    <property type="entry name" value="Aldolase_TIM"/>
</dbReference>
<dbReference type="InterPro" id="IPR058240">
    <property type="entry name" value="rSAM_sf"/>
</dbReference>
<dbReference type="PANTHER" id="PTHR43273">
    <property type="entry name" value="ANAEROBIC SULFATASE-MATURATING ENZYME HOMOLOG ASLB-RELATED"/>
    <property type="match status" value="1"/>
</dbReference>
<accession>A0ABT7AVX9</accession>
<keyword evidence="3" id="KW-0408">Iron</keyword>
<evidence type="ECO:0000313" key="7">
    <source>
        <dbReference type="Proteomes" id="UP001235303"/>
    </source>
</evidence>
<evidence type="ECO:0000256" key="3">
    <source>
        <dbReference type="ARBA" id="ARBA00023004"/>
    </source>
</evidence>
<evidence type="ECO:0000259" key="5">
    <source>
        <dbReference type="PROSITE" id="PS51918"/>
    </source>
</evidence>
<organism evidence="6 7">
    <name type="scientific">Roseofilum acuticapitatum BLCC-M154</name>
    <dbReference type="NCBI Taxonomy" id="3022444"/>
    <lineage>
        <taxon>Bacteria</taxon>
        <taxon>Bacillati</taxon>
        <taxon>Cyanobacteriota</taxon>
        <taxon>Cyanophyceae</taxon>
        <taxon>Desertifilales</taxon>
        <taxon>Desertifilaceae</taxon>
        <taxon>Roseofilum</taxon>
        <taxon>Roseofilum acuticapitatum</taxon>
    </lineage>
</organism>
<sequence>MLNLSNFGPLDLVILQTTSFCNLDCDYCYLPDRHLKNQFSLDLIEPVFRRIFESPFVGDRFTVCWHAGEPLAVPISFYETALTQIAELDRQLNKTGCKIGQSVQTNATLITPAWCDLFKRYNVQVGVSIDGPDFIHDAHRKTRTGLGTHHSTMRGIRHLQEQDVPFNIITVITQDSLDHADEMFEFFMDNGLTDVGFNIEELEGVHQSSSLANTDARKRYKAFIQRFWDLTAQSGGEFKLREFERICSLIYSGDRIPRSGLTTPFVILNVDHQGNFSTFDPELLAIKTAEYGDFILGNVLTDSLESVCESEKFQRIYGDITAGVELCQNTCQYYGLCGGGSASNKYWENKTFRSSQTMACQYYEQMMTDLVVEQLEDSLGLTHV</sequence>
<name>A0ABT7AVX9_9CYAN</name>
<proteinExistence type="predicted"/>
<dbReference type="CDD" id="cd01335">
    <property type="entry name" value="Radical_SAM"/>
    <property type="match status" value="1"/>
</dbReference>
<comment type="caution">
    <text evidence="6">The sequence shown here is derived from an EMBL/GenBank/DDBJ whole genome shotgun (WGS) entry which is preliminary data.</text>
</comment>
<feature type="domain" description="Radical SAM core" evidence="5">
    <location>
        <begin position="5"/>
        <end position="237"/>
    </location>
</feature>
<evidence type="ECO:0000256" key="2">
    <source>
        <dbReference type="ARBA" id="ARBA00022723"/>
    </source>
</evidence>
<dbReference type="PROSITE" id="PS51918">
    <property type="entry name" value="RADICAL_SAM"/>
    <property type="match status" value="1"/>
</dbReference>
<dbReference type="InterPro" id="IPR026357">
    <property type="entry name" value="rSAM_SPASM_GrrM_OscB"/>
</dbReference>
<dbReference type="Gene3D" id="3.20.20.70">
    <property type="entry name" value="Aldolase class I"/>
    <property type="match status" value="1"/>
</dbReference>
<dbReference type="InterPro" id="IPR007197">
    <property type="entry name" value="rSAM"/>
</dbReference>
<dbReference type="SFLD" id="SFLDS00029">
    <property type="entry name" value="Radical_SAM"/>
    <property type="match status" value="1"/>
</dbReference>
<keyword evidence="4" id="KW-0411">Iron-sulfur</keyword>
<dbReference type="SFLD" id="SFLDG01067">
    <property type="entry name" value="SPASM/twitch_domain_containing"/>
    <property type="match status" value="1"/>
</dbReference>
<gene>
    <name evidence="6" type="primary">grrM</name>
    <name evidence="6" type="ORF">PMG71_16725</name>
</gene>
<dbReference type="Pfam" id="PF04055">
    <property type="entry name" value="Radical_SAM"/>
    <property type="match status" value="1"/>
</dbReference>